<gene>
    <name evidence="1" type="ORF">NSU_3194</name>
</gene>
<accession>G6EFS3</accession>
<reference evidence="1 2" key="1">
    <citation type="journal article" date="2012" name="J. Bacteriol.">
        <title>Genome sequence of benzo(a)pyrene-degrading bacterium Novosphingobium pentaromativorans US6-1.</title>
        <authorList>
            <person name="Luo Y.R."/>
            <person name="Kang S.G."/>
            <person name="Kim S.J."/>
            <person name="Kim M.R."/>
            <person name="Li N."/>
            <person name="Lee J.H."/>
            <person name="Kwon K.K."/>
        </authorList>
    </citation>
    <scope>NUCLEOTIDE SEQUENCE [LARGE SCALE GENOMIC DNA]</scope>
    <source>
        <strain evidence="1 2">US6-1</strain>
    </source>
</reference>
<evidence type="ECO:0000313" key="2">
    <source>
        <dbReference type="Proteomes" id="UP000004030"/>
    </source>
</evidence>
<dbReference type="PATRIC" id="fig|1088721.3.peg.3151"/>
<name>G6EFS3_9SPHN</name>
<organism evidence="1 2">
    <name type="scientific">Novosphingobium pentaromativorans US6-1</name>
    <dbReference type="NCBI Taxonomy" id="1088721"/>
    <lineage>
        <taxon>Bacteria</taxon>
        <taxon>Pseudomonadati</taxon>
        <taxon>Pseudomonadota</taxon>
        <taxon>Alphaproteobacteria</taxon>
        <taxon>Sphingomonadales</taxon>
        <taxon>Sphingomonadaceae</taxon>
        <taxon>Novosphingobium</taxon>
    </lineage>
</organism>
<sequence>MKISTDAPGTQPAGCSLDKGCQAMKYKDEEYRAREARARQGASTLIRLAGFEPVDELALLPPALREGIYIGSLHLLILPSGGDYPYRLESAAAEIRLNVLIVEPGVTTPGHPTFYFSLLRPAGGRMHWHRALRLWIDRDGALFLVPDRFSEMPQGPRFELLPNVLRLCEEPSSQSGRFDLGMRVADALMLAP</sequence>
<dbReference type="EMBL" id="AGFM01000053">
    <property type="protein sequence ID" value="EHJ59851.1"/>
    <property type="molecule type" value="Genomic_DNA"/>
</dbReference>
<protein>
    <submittedName>
        <fullName evidence="1">Uncharacterized protein</fullName>
    </submittedName>
</protein>
<proteinExistence type="predicted"/>
<keyword evidence="2" id="KW-1185">Reference proteome</keyword>
<evidence type="ECO:0000313" key="1">
    <source>
        <dbReference type="EMBL" id="EHJ59851.1"/>
    </source>
</evidence>
<dbReference type="KEGG" id="npn:JI59_19615"/>
<comment type="caution">
    <text evidence="1">The sequence shown here is derived from an EMBL/GenBank/DDBJ whole genome shotgun (WGS) entry which is preliminary data.</text>
</comment>
<dbReference type="AlphaFoldDB" id="G6EFS3"/>
<dbReference type="Proteomes" id="UP000004030">
    <property type="component" value="Unassembled WGS sequence"/>
</dbReference>